<dbReference type="Gene3D" id="3.40.50.920">
    <property type="match status" value="1"/>
</dbReference>
<comment type="cofactor">
    <cofactor evidence="1">
        <name>Mg(2+)</name>
        <dbReference type="ChEBI" id="CHEBI:18420"/>
    </cofactor>
</comment>
<evidence type="ECO:0000313" key="14">
    <source>
        <dbReference type="Proteomes" id="UP000284277"/>
    </source>
</evidence>
<dbReference type="InterPro" id="IPR005475">
    <property type="entry name" value="Transketolase-like_Pyr-bd"/>
</dbReference>
<evidence type="ECO:0000256" key="7">
    <source>
        <dbReference type="ARBA" id="ARBA00022723"/>
    </source>
</evidence>
<dbReference type="InterPro" id="IPR005477">
    <property type="entry name" value="Dxylulose-5-P_synthase"/>
</dbReference>
<dbReference type="Gene3D" id="3.40.50.970">
    <property type="match status" value="2"/>
</dbReference>
<evidence type="ECO:0000259" key="12">
    <source>
        <dbReference type="SMART" id="SM00861"/>
    </source>
</evidence>
<evidence type="ECO:0000256" key="10">
    <source>
        <dbReference type="ARBA" id="ARBA00023052"/>
    </source>
</evidence>
<evidence type="ECO:0000256" key="8">
    <source>
        <dbReference type="ARBA" id="ARBA00022842"/>
    </source>
</evidence>
<dbReference type="GO" id="GO:0005829">
    <property type="term" value="C:cytosol"/>
    <property type="evidence" value="ECO:0007669"/>
    <property type="project" value="TreeGrafter"/>
</dbReference>
<keyword evidence="9" id="KW-0784">Thiamine biosynthesis</keyword>
<keyword evidence="14" id="KW-1185">Reference proteome</keyword>
<dbReference type="NCBIfam" id="NF008968">
    <property type="entry name" value="PRK12315.1"/>
    <property type="match status" value="1"/>
</dbReference>
<dbReference type="InterPro" id="IPR029061">
    <property type="entry name" value="THDP-binding"/>
</dbReference>
<evidence type="ECO:0000256" key="3">
    <source>
        <dbReference type="ARBA" id="ARBA00011081"/>
    </source>
</evidence>
<dbReference type="Pfam" id="PF13292">
    <property type="entry name" value="DXP_synthase_N"/>
    <property type="match status" value="2"/>
</dbReference>
<evidence type="ECO:0000256" key="2">
    <source>
        <dbReference type="ARBA" id="ARBA00004980"/>
    </source>
</evidence>
<dbReference type="GO" id="GO:0009228">
    <property type="term" value="P:thiamine biosynthetic process"/>
    <property type="evidence" value="ECO:0007669"/>
    <property type="project" value="UniProtKB-KW"/>
</dbReference>
<dbReference type="CDD" id="cd02007">
    <property type="entry name" value="TPP_DXS"/>
    <property type="match status" value="1"/>
</dbReference>
<keyword evidence="7" id="KW-0479">Metal-binding</keyword>
<dbReference type="UniPathway" id="UPA00064">
    <property type="reaction ID" value="UER00091"/>
</dbReference>
<proteinExistence type="inferred from homology"/>
<dbReference type="GO" id="GO:0019288">
    <property type="term" value="P:isopentenyl diphosphate biosynthetic process, methylerythritol 4-phosphate pathway"/>
    <property type="evidence" value="ECO:0007669"/>
    <property type="project" value="TreeGrafter"/>
</dbReference>
<dbReference type="SMART" id="SM00861">
    <property type="entry name" value="Transket_pyr"/>
    <property type="match status" value="1"/>
</dbReference>
<reference evidence="13 14" key="1">
    <citation type="submission" date="2016-08" db="EMBL/GenBank/DDBJ databases">
        <title>A new outlook on sporulation: Clostridium algidixylanolyticum.</title>
        <authorList>
            <person name="Poppleton D.I."/>
            <person name="Gribaldo S."/>
        </authorList>
    </citation>
    <scope>NUCLEOTIDE SEQUENCE [LARGE SCALE GENOMIC DNA]</scope>
    <source>
        <strain evidence="13 14">SPL73</strain>
    </source>
</reference>
<dbReference type="PANTHER" id="PTHR43322">
    <property type="entry name" value="1-D-DEOXYXYLULOSE 5-PHOSPHATE SYNTHASE-RELATED"/>
    <property type="match status" value="1"/>
</dbReference>
<dbReference type="NCBIfam" id="NF003933">
    <property type="entry name" value="PRK05444.2-2"/>
    <property type="match status" value="1"/>
</dbReference>
<dbReference type="GO" id="GO:0016114">
    <property type="term" value="P:terpenoid biosynthetic process"/>
    <property type="evidence" value="ECO:0007669"/>
    <property type="project" value="InterPro"/>
</dbReference>
<keyword evidence="11" id="KW-0414">Isoprene biosynthesis</keyword>
<feature type="domain" description="Transketolase-like pyrimidine-binding" evidence="12">
    <location>
        <begin position="278"/>
        <end position="443"/>
    </location>
</feature>
<dbReference type="RefSeq" id="WP_120198017.1">
    <property type="nucleotide sequence ID" value="NZ_MCIA01000031.1"/>
</dbReference>
<evidence type="ECO:0000256" key="6">
    <source>
        <dbReference type="ARBA" id="ARBA00022679"/>
    </source>
</evidence>
<dbReference type="InterPro" id="IPR009014">
    <property type="entry name" value="Transketo_C/PFOR_II"/>
</dbReference>
<dbReference type="FunFam" id="3.40.50.970:FF:000010">
    <property type="entry name" value="1-deoxy-D-xylulose-5-phosphate synthase"/>
    <property type="match status" value="1"/>
</dbReference>
<dbReference type="PANTHER" id="PTHR43322:SF1">
    <property type="entry name" value="1-DEOXY-D-XYLULOSE-5-PHOSPHATE SYNTHASE"/>
    <property type="match status" value="1"/>
</dbReference>
<evidence type="ECO:0000313" key="13">
    <source>
        <dbReference type="EMBL" id="RKD30427.1"/>
    </source>
</evidence>
<comment type="subunit">
    <text evidence="4">Homodimer.</text>
</comment>
<dbReference type="EMBL" id="MCIA01000031">
    <property type="protein sequence ID" value="RKD30427.1"/>
    <property type="molecule type" value="Genomic_DNA"/>
</dbReference>
<evidence type="ECO:0000256" key="1">
    <source>
        <dbReference type="ARBA" id="ARBA00001946"/>
    </source>
</evidence>
<dbReference type="AlphaFoldDB" id="A0A419SYT6"/>
<protein>
    <recommendedName>
        <fullName evidence="5">1-deoxy-D-xylulose-5-phosphate synthase</fullName>
        <ecNumber evidence="5">2.2.1.7</ecNumber>
    </recommendedName>
</protein>
<evidence type="ECO:0000256" key="11">
    <source>
        <dbReference type="ARBA" id="ARBA00023229"/>
    </source>
</evidence>
<evidence type="ECO:0000256" key="5">
    <source>
        <dbReference type="ARBA" id="ARBA00013150"/>
    </source>
</evidence>
<dbReference type="GO" id="GO:0008661">
    <property type="term" value="F:1-deoxy-D-xylulose-5-phosphate synthase activity"/>
    <property type="evidence" value="ECO:0007669"/>
    <property type="project" value="UniProtKB-EC"/>
</dbReference>
<dbReference type="Pfam" id="PF02779">
    <property type="entry name" value="Transket_pyr"/>
    <property type="match status" value="1"/>
</dbReference>
<evidence type="ECO:0000256" key="9">
    <source>
        <dbReference type="ARBA" id="ARBA00022977"/>
    </source>
</evidence>
<comment type="caution">
    <text evidence="13">The sequence shown here is derived from an EMBL/GenBank/DDBJ whole genome shotgun (WGS) entry which is preliminary data.</text>
</comment>
<comment type="pathway">
    <text evidence="2">Metabolic intermediate biosynthesis; 1-deoxy-D-xylulose 5-phosphate biosynthesis; 1-deoxy-D-xylulose 5-phosphate from D-glyceraldehyde 3-phosphate and pyruvate: step 1/1.</text>
</comment>
<dbReference type="OrthoDB" id="9803371at2"/>
<comment type="similarity">
    <text evidence="3">Belongs to the transketolase family. DXPS subfamily.</text>
</comment>
<sequence length="586" mass="64952">MYLEQINQPSDVRKLNKEQRTELAAEMRQALLEKLSKHGGHFGPNFGMVEATIALHYVFDSPTDKMVYDISHQSYCHKMLTGRKDAFLYEENYDDVTGFSNQNESEHDFFILGHTSTSVSLACGLAKARDLKSEKENIIAIIGDGSLSGGEALEGLDFAPELESNLIIVVNDNDMSIAENHGGLYRNLKQLRDSNGTTECNLFKAMGLDYLFVKDGNDTEQLIEAFEKAKDINHPIVVHINTQKGKGYLPAEKDRENWHYSGPFEIETGKSVYSSNRENYSDMTAEFLMEKMKEDKTLVAISSGTPTVLGFTADKRKEVGSQFVDVGIAEEHAVALASGIAAGGGNPVYGVYSTFLQRTYDQLSQDLCINNNPATIVNFAASVYGMTDVTHLGFFDIPMISNIPNLVYLAPTTKEEYIAMLDWSITQKEHPVAIRVPGGGVISGGESITRDYGNLNQYEVAQKGKKAAIVALGTFYSLGKEVASEIAEKTGVQPTLINPLYITGIDEKLLEELKAEHEVVITIEDGILDGGFGEKITRFYGASDVKVINYGFKKEFLDRYDVKEVLHKNRMTKEQIVEDILDIIGN</sequence>
<dbReference type="InterPro" id="IPR033248">
    <property type="entry name" value="Transketolase_C"/>
</dbReference>
<dbReference type="SUPFAM" id="SSF52518">
    <property type="entry name" value="Thiamin diphosphate-binding fold (THDP-binding)"/>
    <property type="match status" value="1"/>
</dbReference>
<name>A0A419SYT6_9FIRM</name>
<keyword evidence="8" id="KW-0460">Magnesium</keyword>
<gene>
    <name evidence="13" type="ORF">BET01_07535</name>
</gene>
<dbReference type="GO" id="GO:0046872">
    <property type="term" value="F:metal ion binding"/>
    <property type="evidence" value="ECO:0007669"/>
    <property type="project" value="UniProtKB-KW"/>
</dbReference>
<dbReference type="Proteomes" id="UP000284277">
    <property type="component" value="Unassembled WGS sequence"/>
</dbReference>
<keyword evidence="10" id="KW-0786">Thiamine pyrophosphate</keyword>
<keyword evidence="6" id="KW-0808">Transferase</keyword>
<organism evidence="13 14">
    <name type="scientific">Lacrimispora algidixylanolytica</name>
    <dbReference type="NCBI Taxonomy" id="94868"/>
    <lineage>
        <taxon>Bacteria</taxon>
        <taxon>Bacillati</taxon>
        <taxon>Bacillota</taxon>
        <taxon>Clostridia</taxon>
        <taxon>Lachnospirales</taxon>
        <taxon>Lachnospiraceae</taxon>
        <taxon>Lacrimispora</taxon>
    </lineage>
</organism>
<dbReference type="SUPFAM" id="SSF52922">
    <property type="entry name" value="TK C-terminal domain-like"/>
    <property type="match status" value="1"/>
</dbReference>
<evidence type="ECO:0000256" key="4">
    <source>
        <dbReference type="ARBA" id="ARBA00011738"/>
    </source>
</evidence>
<dbReference type="EC" id="2.2.1.7" evidence="5"/>
<dbReference type="Pfam" id="PF02780">
    <property type="entry name" value="Transketolase_C"/>
    <property type="match status" value="1"/>
</dbReference>
<dbReference type="CDD" id="cd07033">
    <property type="entry name" value="TPP_PYR_DXS_TK_like"/>
    <property type="match status" value="1"/>
</dbReference>
<accession>A0A419SYT6</accession>